<dbReference type="SUPFAM" id="SSF46626">
    <property type="entry name" value="Cytochrome c"/>
    <property type="match status" value="1"/>
</dbReference>
<evidence type="ECO:0000256" key="5">
    <source>
        <dbReference type="ARBA" id="ARBA00023004"/>
    </source>
</evidence>
<evidence type="ECO:0000313" key="9">
    <source>
        <dbReference type="EMBL" id="CAL60988.1"/>
    </source>
</evidence>
<evidence type="ECO:0000256" key="4">
    <source>
        <dbReference type="ARBA" id="ARBA00022982"/>
    </source>
</evidence>
<dbReference type="Pfam" id="PF00034">
    <property type="entry name" value="Cytochrom_C"/>
    <property type="match status" value="1"/>
</dbReference>
<dbReference type="STRING" id="204773.HEAR0795"/>
<dbReference type="GO" id="GO:0020037">
    <property type="term" value="F:heme binding"/>
    <property type="evidence" value="ECO:0007669"/>
    <property type="project" value="InterPro"/>
</dbReference>
<sequence length="123" mass="13215">MRRCSSGFRIHTIHTAIMKKLFALLAFAGVANIAVAAEVVGDAKAAANKVSMCIGCHAIPGYKATFPEVYQVPMIGGQSEKYIISALHAYKKGERNHPSMHGIAASMSDQDIADVAAYYSQQK</sequence>
<feature type="domain" description="Cytochrome c" evidence="8">
    <location>
        <begin position="41"/>
        <end position="123"/>
    </location>
</feature>
<dbReference type="Proteomes" id="UP000006697">
    <property type="component" value="Chromosome"/>
</dbReference>
<feature type="chain" id="PRO_5002669103" evidence="7">
    <location>
        <begin position="37"/>
        <end position="123"/>
    </location>
</feature>
<dbReference type="KEGG" id="har:HEAR0795"/>
<organism evidence="9 10">
    <name type="scientific">Herminiimonas arsenicoxydans</name>
    <dbReference type="NCBI Taxonomy" id="204773"/>
    <lineage>
        <taxon>Bacteria</taxon>
        <taxon>Pseudomonadati</taxon>
        <taxon>Pseudomonadota</taxon>
        <taxon>Betaproteobacteria</taxon>
        <taxon>Burkholderiales</taxon>
        <taxon>Oxalobacteraceae</taxon>
        <taxon>Herminiimonas</taxon>
    </lineage>
</organism>
<reference evidence="9 10" key="1">
    <citation type="journal article" date="2007" name="PLoS Genet.">
        <title>A tale of two oxidation states: bacterial colonization of arsenic-rich environments.</title>
        <authorList>
            <person name="Muller D."/>
            <person name="Medigue C."/>
            <person name="Koechler S."/>
            <person name="Barbe V."/>
            <person name="Barakat M."/>
            <person name="Talla E."/>
            <person name="Bonnefoy V."/>
            <person name="Krin E."/>
            <person name="Arsene-Ploetze F."/>
            <person name="Carapito C."/>
            <person name="Chandler M."/>
            <person name="Cournoyer B."/>
            <person name="Cruveiller S."/>
            <person name="Dossat C."/>
            <person name="Duval S."/>
            <person name="Heymann M."/>
            <person name="Leize E."/>
            <person name="Lieutaud A."/>
            <person name="Lievremont D."/>
            <person name="Makita Y."/>
            <person name="Mangenot S."/>
            <person name="Nitschke W."/>
            <person name="Ortet P."/>
            <person name="Perdrial N."/>
            <person name="Schoepp B."/>
            <person name="Siguier N."/>
            <person name="Simeonova D.D."/>
            <person name="Rouy Z."/>
            <person name="Segurens B."/>
            <person name="Turlin E."/>
            <person name="Vallenet D."/>
            <person name="Van Dorsselaer A."/>
            <person name="Weiss S."/>
            <person name="Weissenbach J."/>
            <person name="Lett M.C."/>
            <person name="Danchin A."/>
            <person name="Bertin P.N."/>
        </authorList>
    </citation>
    <scope>NUCLEOTIDE SEQUENCE [LARGE SCALE GENOMIC DNA]</scope>
    <source>
        <strain evidence="10">ULPAs1</strain>
    </source>
</reference>
<feature type="signal peptide" evidence="7">
    <location>
        <begin position="1"/>
        <end position="36"/>
    </location>
</feature>
<keyword evidence="10" id="KW-1185">Reference proteome</keyword>
<keyword evidence="7" id="KW-0732">Signal</keyword>
<keyword evidence="2 6" id="KW-0349">Heme</keyword>
<dbReference type="AlphaFoldDB" id="A4G3A1"/>
<keyword evidence="4" id="KW-0249">Electron transport</keyword>
<keyword evidence="1" id="KW-0813">Transport</keyword>
<evidence type="ECO:0000313" key="10">
    <source>
        <dbReference type="Proteomes" id="UP000006697"/>
    </source>
</evidence>
<proteinExistence type="predicted"/>
<evidence type="ECO:0000256" key="3">
    <source>
        <dbReference type="ARBA" id="ARBA00022723"/>
    </source>
</evidence>
<keyword evidence="5 6" id="KW-0408">Iron</keyword>
<evidence type="ECO:0000256" key="6">
    <source>
        <dbReference type="PROSITE-ProRule" id="PRU00433"/>
    </source>
</evidence>
<protein>
    <submittedName>
        <fullName evidence="9">Cytochrome c</fullName>
    </submittedName>
</protein>
<name>A4G3A1_HERAR</name>
<dbReference type="PANTHER" id="PTHR33751">
    <property type="entry name" value="CBB3-TYPE CYTOCHROME C OXIDASE SUBUNIT FIXP"/>
    <property type="match status" value="1"/>
</dbReference>
<dbReference type="Gene3D" id="1.10.760.10">
    <property type="entry name" value="Cytochrome c-like domain"/>
    <property type="match status" value="1"/>
</dbReference>
<dbReference type="PROSITE" id="PS51007">
    <property type="entry name" value="CYTC"/>
    <property type="match status" value="1"/>
</dbReference>
<evidence type="ECO:0000256" key="7">
    <source>
        <dbReference type="SAM" id="SignalP"/>
    </source>
</evidence>
<dbReference type="eggNOG" id="COG2863">
    <property type="taxonomic scope" value="Bacteria"/>
</dbReference>
<evidence type="ECO:0000256" key="2">
    <source>
        <dbReference type="ARBA" id="ARBA00022617"/>
    </source>
</evidence>
<evidence type="ECO:0000256" key="1">
    <source>
        <dbReference type="ARBA" id="ARBA00022448"/>
    </source>
</evidence>
<keyword evidence="3 6" id="KW-0479">Metal-binding</keyword>
<dbReference type="InterPro" id="IPR050597">
    <property type="entry name" value="Cytochrome_c_Oxidase_Subunit"/>
</dbReference>
<evidence type="ECO:0000259" key="8">
    <source>
        <dbReference type="PROSITE" id="PS51007"/>
    </source>
</evidence>
<gene>
    <name evidence="9" type="ordered locus">HEAR0795</name>
</gene>
<accession>A4G3A1</accession>
<dbReference type="GO" id="GO:0009055">
    <property type="term" value="F:electron transfer activity"/>
    <property type="evidence" value="ECO:0007669"/>
    <property type="project" value="InterPro"/>
</dbReference>
<dbReference type="InterPro" id="IPR036909">
    <property type="entry name" value="Cyt_c-like_dom_sf"/>
</dbReference>
<dbReference type="PANTHER" id="PTHR33751:SF9">
    <property type="entry name" value="CYTOCHROME C4"/>
    <property type="match status" value="1"/>
</dbReference>
<dbReference type="HOGENOM" id="CLU_128253_1_2_4"/>
<dbReference type="GO" id="GO:0046872">
    <property type="term" value="F:metal ion binding"/>
    <property type="evidence" value="ECO:0007669"/>
    <property type="project" value="UniProtKB-KW"/>
</dbReference>
<dbReference type="EMBL" id="CU207211">
    <property type="protein sequence ID" value="CAL60988.1"/>
    <property type="molecule type" value="Genomic_DNA"/>
</dbReference>
<dbReference type="InterPro" id="IPR009056">
    <property type="entry name" value="Cyt_c-like_dom"/>
</dbReference>